<organism evidence="1">
    <name type="scientific">marine sediment metagenome</name>
    <dbReference type="NCBI Taxonomy" id="412755"/>
    <lineage>
        <taxon>unclassified sequences</taxon>
        <taxon>metagenomes</taxon>
        <taxon>ecological metagenomes</taxon>
    </lineage>
</organism>
<proteinExistence type="predicted"/>
<name>A0A0F9HHB0_9ZZZZ</name>
<accession>A0A0F9HHB0</accession>
<dbReference type="EMBL" id="LAZR01022675">
    <property type="protein sequence ID" value="KKL81050.1"/>
    <property type="molecule type" value="Genomic_DNA"/>
</dbReference>
<reference evidence="1" key="1">
    <citation type="journal article" date="2015" name="Nature">
        <title>Complex archaea that bridge the gap between prokaryotes and eukaryotes.</title>
        <authorList>
            <person name="Spang A."/>
            <person name="Saw J.H."/>
            <person name="Jorgensen S.L."/>
            <person name="Zaremba-Niedzwiedzka K."/>
            <person name="Martijn J."/>
            <person name="Lind A.E."/>
            <person name="van Eijk R."/>
            <person name="Schleper C."/>
            <person name="Guy L."/>
            <person name="Ettema T.J."/>
        </authorList>
    </citation>
    <scope>NUCLEOTIDE SEQUENCE</scope>
</reference>
<protein>
    <submittedName>
        <fullName evidence="1">Uncharacterized protein</fullName>
    </submittedName>
</protein>
<dbReference type="AlphaFoldDB" id="A0A0F9HHB0"/>
<sequence length="34" mass="3874">HMDDAMVSGLSNPLFDFMRQNPELVKRIAGIQNE</sequence>
<gene>
    <name evidence="1" type="ORF">LCGC14_1998620</name>
</gene>
<feature type="non-terminal residue" evidence="1">
    <location>
        <position position="1"/>
    </location>
</feature>
<comment type="caution">
    <text evidence="1">The sequence shown here is derived from an EMBL/GenBank/DDBJ whole genome shotgun (WGS) entry which is preliminary data.</text>
</comment>
<evidence type="ECO:0000313" key="1">
    <source>
        <dbReference type="EMBL" id="KKL81050.1"/>
    </source>
</evidence>